<gene>
    <name evidence="1" type="ORF">MG292_06560</name>
</gene>
<sequence>MTAVDFLHSEYKRILGDVLVKPSQGIEIADALAQAKEMFEQQIIDAWSDGYDLNNSLVNYTPEQYYTETFVK</sequence>
<organism evidence="1 2">
    <name type="scientific">Flavobacterium keumense</name>
    <dbReference type="NCBI Taxonomy" id="1306518"/>
    <lineage>
        <taxon>Bacteria</taxon>
        <taxon>Pseudomonadati</taxon>
        <taxon>Bacteroidota</taxon>
        <taxon>Flavobacteriia</taxon>
        <taxon>Flavobacteriales</taxon>
        <taxon>Flavobacteriaceae</taxon>
        <taxon>Flavobacterium</taxon>
    </lineage>
</organism>
<evidence type="ECO:0000313" key="1">
    <source>
        <dbReference type="EMBL" id="WGK93759.1"/>
    </source>
</evidence>
<name>A0ABY8N267_9FLAO</name>
<dbReference type="EMBL" id="CP092332">
    <property type="protein sequence ID" value="WGK93759.1"/>
    <property type="molecule type" value="Genomic_DNA"/>
</dbReference>
<reference evidence="1 2" key="1">
    <citation type="submission" date="2023-06" db="EMBL/GenBank/DDBJ databases">
        <title>Complete Genome Sequence of Flavobacterium keumense K3R-10.</title>
        <authorList>
            <person name="Jeong H."/>
            <person name="Jhang S.Y."/>
            <person name="Kim J.N."/>
        </authorList>
    </citation>
    <scope>NUCLEOTIDE SEQUENCE [LARGE SCALE GENOMIC DNA]</scope>
    <source>
        <strain evidence="1 2">K3R-10</strain>
    </source>
</reference>
<dbReference type="Proteomes" id="UP001232117">
    <property type="component" value="Chromosome"/>
</dbReference>
<keyword evidence="2" id="KW-1185">Reference proteome</keyword>
<dbReference type="RefSeq" id="WP_264533512.1">
    <property type="nucleotide sequence ID" value="NZ_CP092332.1"/>
</dbReference>
<proteinExistence type="predicted"/>
<accession>A0ABY8N267</accession>
<protein>
    <submittedName>
        <fullName evidence="1">Uncharacterized protein</fullName>
    </submittedName>
</protein>
<evidence type="ECO:0000313" key="2">
    <source>
        <dbReference type="Proteomes" id="UP001232117"/>
    </source>
</evidence>